<accession>A0A151GNK9</accession>
<feature type="compositionally biased region" description="Low complexity" evidence="1">
    <location>
        <begin position="396"/>
        <end position="414"/>
    </location>
</feature>
<dbReference type="RefSeq" id="XP_040657973.1">
    <property type="nucleotide sequence ID" value="XM_040802940.1"/>
</dbReference>
<evidence type="ECO:0000313" key="2">
    <source>
        <dbReference type="EMBL" id="KYK58621.1"/>
    </source>
</evidence>
<feature type="compositionally biased region" description="Pro residues" evidence="1">
    <location>
        <begin position="54"/>
        <end position="65"/>
    </location>
</feature>
<feature type="region of interest" description="Disordered" evidence="1">
    <location>
        <begin position="486"/>
        <end position="528"/>
    </location>
</feature>
<reference evidence="2 3" key="1">
    <citation type="journal article" date="2016" name="Sci. Rep.">
        <title>Insights into Adaptations to a Near-Obligate Nematode Endoparasitic Lifestyle from the Finished Genome of Drechmeria coniospora.</title>
        <authorList>
            <person name="Zhang L."/>
            <person name="Zhou Z."/>
            <person name="Guo Q."/>
            <person name="Fokkens L."/>
            <person name="Miskei M."/>
            <person name="Pocsi I."/>
            <person name="Zhang W."/>
            <person name="Chen M."/>
            <person name="Wang L."/>
            <person name="Sun Y."/>
            <person name="Donzelli B.G."/>
            <person name="Gibson D.M."/>
            <person name="Nelson D.R."/>
            <person name="Luo J.G."/>
            <person name="Rep M."/>
            <person name="Liu H."/>
            <person name="Yang S."/>
            <person name="Wang J."/>
            <person name="Krasnoff S.B."/>
            <person name="Xu Y."/>
            <person name="Molnar I."/>
            <person name="Lin M."/>
        </authorList>
    </citation>
    <scope>NUCLEOTIDE SEQUENCE [LARGE SCALE GENOMIC DNA]</scope>
    <source>
        <strain evidence="2 3">ARSEF 6962</strain>
    </source>
</reference>
<feature type="compositionally biased region" description="Low complexity" evidence="1">
    <location>
        <begin position="22"/>
        <end position="31"/>
    </location>
</feature>
<gene>
    <name evidence="2" type="ORF">DCS_05638</name>
</gene>
<protein>
    <submittedName>
        <fullName evidence="2">Uncharacterized protein</fullName>
    </submittedName>
</protein>
<feature type="region of interest" description="Disordered" evidence="1">
    <location>
        <begin position="378"/>
        <end position="416"/>
    </location>
</feature>
<feature type="compositionally biased region" description="Low complexity" evidence="1">
    <location>
        <begin position="610"/>
        <end position="624"/>
    </location>
</feature>
<name>A0A151GNK9_DRECN</name>
<dbReference type="Proteomes" id="UP000076580">
    <property type="component" value="Chromosome 02"/>
</dbReference>
<sequence length="631" mass="65986">MVLTNGGLAGDLRRFDPHSLPASSASSASAARQQPPTNGQPPSRTRSPPRANDAPPPSIAPPPALPASKGNAHSSASELPPANHRASASSSGGGRASTSLGSLASPEATDSSVEAAPEHGPLRDLIDRTSANVVRQVVREKWTKCLLGSEFHLAFIASGIFSRATTTTLEQPLQRYGGRMIREAKGQVVQHLTAQDLDEVADALLANASNDFLDKALARRLETIRPRPLVNALARAERLGYDLQDIVEEKSPDGAEHVVPSPHLTVVVAAPAPSSSTSATVPHRQLPTAPPARPPVLSGGVHVAKWACEHTLKFDLVGQVICLHCGCFFTSNGGLAYHLRNKVCGDHDEAAAMAVRRELHAMSLQLAGKAPAHFASAMATPVSNPTPPRTTPGQRSAATATPTPTPSTTTPQSAGAVDPYARLTPAQRAQLETEMQLAEAKFGCLMRNAMQLPPDQRDGELAKLKNSYTSKQSMIRKKYGIRLRERRSKSQIDAEKSRLFGSSATEHQGSVEGRPPSAKRARLDGGQTGAGAGVGVGVGVGMGVGAGPANPSGRRIALAEIAGGLSDSAATAEHTDPTTLTPFPKPRFTSRPPPPPWMGTPDNPMRLDDSSNAESGASGDDGAGLPKRSSA</sequence>
<dbReference type="EMBL" id="LAYC01000002">
    <property type="protein sequence ID" value="KYK58621.1"/>
    <property type="molecule type" value="Genomic_DNA"/>
</dbReference>
<organism evidence="2 3">
    <name type="scientific">Drechmeria coniospora</name>
    <name type="common">Nematophagous fungus</name>
    <name type="synonym">Meria coniospora</name>
    <dbReference type="NCBI Taxonomy" id="98403"/>
    <lineage>
        <taxon>Eukaryota</taxon>
        <taxon>Fungi</taxon>
        <taxon>Dikarya</taxon>
        <taxon>Ascomycota</taxon>
        <taxon>Pezizomycotina</taxon>
        <taxon>Sordariomycetes</taxon>
        <taxon>Hypocreomycetidae</taxon>
        <taxon>Hypocreales</taxon>
        <taxon>Ophiocordycipitaceae</taxon>
        <taxon>Drechmeria</taxon>
    </lineage>
</organism>
<feature type="compositionally biased region" description="Basic and acidic residues" evidence="1">
    <location>
        <begin position="488"/>
        <end position="498"/>
    </location>
</feature>
<proteinExistence type="predicted"/>
<evidence type="ECO:0000313" key="3">
    <source>
        <dbReference type="Proteomes" id="UP000076580"/>
    </source>
</evidence>
<dbReference type="InParanoid" id="A0A151GNK9"/>
<keyword evidence="3" id="KW-1185">Reference proteome</keyword>
<feature type="region of interest" description="Disordered" evidence="1">
    <location>
        <begin position="1"/>
        <end position="123"/>
    </location>
</feature>
<comment type="caution">
    <text evidence="2">The sequence shown here is derived from an EMBL/GenBank/DDBJ whole genome shotgun (WGS) entry which is preliminary data.</text>
</comment>
<dbReference type="AlphaFoldDB" id="A0A151GNK9"/>
<dbReference type="STRING" id="98403.A0A151GNK9"/>
<feature type="compositionally biased region" description="Low complexity" evidence="1">
    <location>
        <begin position="85"/>
        <end position="105"/>
    </location>
</feature>
<feature type="region of interest" description="Disordered" evidence="1">
    <location>
        <begin position="568"/>
        <end position="631"/>
    </location>
</feature>
<dbReference type="GeneID" id="63718281"/>
<feature type="compositionally biased region" description="Polar residues" evidence="1">
    <location>
        <begin position="32"/>
        <end position="46"/>
    </location>
</feature>
<evidence type="ECO:0000256" key="1">
    <source>
        <dbReference type="SAM" id="MobiDB-lite"/>
    </source>
</evidence>